<evidence type="ECO:0000256" key="8">
    <source>
        <dbReference type="SAM" id="Phobius"/>
    </source>
</evidence>
<dbReference type="AlphaFoldDB" id="A0A498R6F7"/>
<accession>A0A498R6F7</accession>
<evidence type="ECO:0000313" key="11">
    <source>
        <dbReference type="Proteomes" id="UP000277811"/>
    </source>
</evidence>
<dbReference type="PANTHER" id="PTHR42682:SF3">
    <property type="entry name" value="FORMATE HYDROGENLYASE SUBUNIT 3-RELATED"/>
    <property type="match status" value="1"/>
</dbReference>
<dbReference type="PANTHER" id="PTHR42682">
    <property type="entry name" value="HYDROGENASE-4 COMPONENT F"/>
    <property type="match status" value="1"/>
</dbReference>
<feature type="transmembrane region" description="Helical" evidence="8">
    <location>
        <begin position="471"/>
        <end position="490"/>
    </location>
</feature>
<dbReference type="GO" id="GO:0008137">
    <property type="term" value="F:NADH dehydrogenase (ubiquinone) activity"/>
    <property type="evidence" value="ECO:0007669"/>
    <property type="project" value="InterPro"/>
</dbReference>
<feature type="transmembrane region" description="Helical" evidence="8">
    <location>
        <begin position="381"/>
        <end position="403"/>
    </location>
</feature>
<evidence type="ECO:0000256" key="6">
    <source>
        <dbReference type="ARBA" id="ARBA00023136"/>
    </source>
</evidence>
<feature type="transmembrane region" description="Helical" evidence="8">
    <location>
        <begin position="653"/>
        <end position="672"/>
    </location>
</feature>
<feature type="transmembrane region" description="Helical" evidence="8">
    <location>
        <begin position="6"/>
        <end position="25"/>
    </location>
</feature>
<feature type="transmembrane region" description="Helical" evidence="8">
    <location>
        <begin position="78"/>
        <end position="98"/>
    </location>
</feature>
<evidence type="ECO:0000256" key="2">
    <source>
        <dbReference type="ARBA" id="ARBA00022475"/>
    </source>
</evidence>
<dbReference type="InterPro" id="IPR003918">
    <property type="entry name" value="NADH_UbQ_OxRdtase"/>
</dbReference>
<evidence type="ECO:0000259" key="9">
    <source>
        <dbReference type="Pfam" id="PF00361"/>
    </source>
</evidence>
<evidence type="ECO:0000256" key="5">
    <source>
        <dbReference type="ARBA" id="ARBA00023002"/>
    </source>
</evidence>
<keyword evidence="2" id="KW-1003">Cell membrane</keyword>
<evidence type="ECO:0000256" key="7">
    <source>
        <dbReference type="RuleBase" id="RU000320"/>
    </source>
</evidence>
<organism evidence="10 11">
    <name type="scientific">Lucifera butyrica</name>
    <dbReference type="NCBI Taxonomy" id="1351585"/>
    <lineage>
        <taxon>Bacteria</taxon>
        <taxon>Bacillati</taxon>
        <taxon>Bacillota</taxon>
        <taxon>Negativicutes</taxon>
        <taxon>Veillonellales</taxon>
        <taxon>Veillonellaceae</taxon>
        <taxon>Lucifera</taxon>
    </lineage>
</organism>
<dbReference type="GO" id="GO:0016491">
    <property type="term" value="F:oxidoreductase activity"/>
    <property type="evidence" value="ECO:0007669"/>
    <property type="project" value="UniProtKB-KW"/>
</dbReference>
<feature type="transmembrane region" description="Helical" evidence="8">
    <location>
        <begin position="209"/>
        <end position="231"/>
    </location>
</feature>
<keyword evidence="5" id="KW-0560">Oxidoreductase</keyword>
<keyword evidence="3 7" id="KW-0812">Transmembrane</keyword>
<comment type="subcellular location">
    <subcellularLocation>
        <location evidence="1">Cell membrane</location>
        <topology evidence="1">Multi-pass membrane protein</topology>
    </subcellularLocation>
    <subcellularLocation>
        <location evidence="7">Membrane</location>
        <topology evidence="7">Multi-pass membrane protein</topology>
    </subcellularLocation>
</comment>
<gene>
    <name evidence="10" type="ORF">LUCI_2005</name>
</gene>
<keyword evidence="6 8" id="KW-0472">Membrane</keyword>
<dbReference type="Pfam" id="PF00361">
    <property type="entry name" value="Proton_antipo_M"/>
    <property type="match status" value="1"/>
</dbReference>
<evidence type="ECO:0000256" key="1">
    <source>
        <dbReference type="ARBA" id="ARBA00004651"/>
    </source>
</evidence>
<evidence type="ECO:0000313" key="10">
    <source>
        <dbReference type="EMBL" id="VBB06769.1"/>
    </source>
</evidence>
<reference evidence="10 11" key="1">
    <citation type="submission" date="2018-06" db="EMBL/GenBank/DDBJ databases">
        <authorList>
            <person name="Strepis N."/>
        </authorList>
    </citation>
    <scope>NUCLEOTIDE SEQUENCE [LARGE SCALE GENOMIC DNA]</scope>
    <source>
        <strain evidence="10">LUCI</strain>
    </source>
</reference>
<dbReference type="InterPro" id="IPR052175">
    <property type="entry name" value="ComplexI-like_HydComp"/>
</dbReference>
<feature type="transmembrane region" description="Helical" evidence="8">
    <location>
        <begin position="243"/>
        <end position="266"/>
    </location>
</feature>
<dbReference type="PRINTS" id="PR01437">
    <property type="entry name" value="NUOXDRDTASE4"/>
</dbReference>
<feature type="transmembrane region" description="Helical" evidence="8">
    <location>
        <begin position="423"/>
        <end position="450"/>
    </location>
</feature>
<feature type="transmembrane region" description="Helical" evidence="8">
    <location>
        <begin position="37"/>
        <end position="58"/>
    </location>
</feature>
<feature type="transmembrane region" description="Helical" evidence="8">
    <location>
        <begin position="164"/>
        <end position="189"/>
    </location>
</feature>
<feature type="transmembrane region" description="Helical" evidence="8">
    <location>
        <begin position="110"/>
        <end position="128"/>
    </location>
</feature>
<protein>
    <submittedName>
        <fullName evidence="10">Nadh:ubiquinone oxidoreductase</fullName>
    </submittedName>
</protein>
<feature type="transmembrane region" description="Helical" evidence="8">
    <location>
        <begin position="272"/>
        <end position="294"/>
    </location>
</feature>
<sequence length="673" mass="72392">MLAADLYFLTGLFFLIGAMVALILYKKEYAANWIAHGMATAGSISAILCAIVVFWQGTARFPLFEWPLFGQVTVGLDYLSAFFLLLVGLLGAPASVYAIGYCREFYGRRLWLTAACYNLFLLSMVAVFTVSHVVAFLVAWEVMSLVSFFLVNHRWEEAENRRAAYVYLVMTHVGTAFIIAAFLLLAVNAGSFDFQALGQAGVKGWLRDLIFLFALLGFGTKAGLVPVHIWLPMAHPAAPSHVSALMSGIMIKTAVYGLSRFLLVFLGSGPAWWGQLVVAVGILSCLLGVLYAVLEQDLKRLLAYSTVENAGIILLGMGSGLIFTAGGHPVLAGFAWSAAFLHTFNHAIFKSLLFLSAGTVVQATHTHNLEKMGGLIKKMPVTAVFFLIGAVTIASLPPLSGFVSEWLTFQSLFYLPQGVDGLAGQLAGTVLPALLGMAGALAAGAFVKAFGIAFLAKPRSPQAEKAGEAPGLMTAPLGLLAAICIVTGIWPEPVLKLVTRLLSFYPQMDVATLFQNGWFGLSFGGSAGGGWPGIPVAAGLVAAGLTGGWLLAGRNRKERECPGETWTCGIVPNSRMAYTATGFSKPIRTAFRAILQPQRHKVVAGPADNAYYGRRLTYSLSLDDILRRRLYRPFNSGVIAAAKYVRKLQNGSLQLYIGYILAVTVMAIIWSSR</sequence>
<proteinExistence type="predicted"/>
<feature type="transmembrane region" description="Helical" evidence="8">
    <location>
        <begin position="301"/>
        <end position="323"/>
    </location>
</feature>
<dbReference type="GO" id="GO:0042773">
    <property type="term" value="P:ATP synthesis coupled electron transport"/>
    <property type="evidence" value="ECO:0007669"/>
    <property type="project" value="InterPro"/>
</dbReference>
<dbReference type="RefSeq" id="WP_165865953.1">
    <property type="nucleotide sequence ID" value="NZ_UPPP01000067.1"/>
</dbReference>
<dbReference type="Proteomes" id="UP000277811">
    <property type="component" value="Unassembled WGS sequence"/>
</dbReference>
<keyword evidence="10" id="KW-0830">Ubiquinone</keyword>
<dbReference type="InterPro" id="IPR001750">
    <property type="entry name" value="ND/Mrp_TM"/>
</dbReference>
<name>A0A498R6F7_9FIRM</name>
<dbReference type="GO" id="GO:0005886">
    <property type="term" value="C:plasma membrane"/>
    <property type="evidence" value="ECO:0007669"/>
    <property type="project" value="UniProtKB-SubCell"/>
</dbReference>
<feature type="transmembrane region" description="Helical" evidence="8">
    <location>
        <begin position="335"/>
        <end position="361"/>
    </location>
</feature>
<keyword evidence="4 8" id="KW-1133">Transmembrane helix</keyword>
<feature type="transmembrane region" description="Helical" evidence="8">
    <location>
        <begin position="531"/>
        <end position="552"/>
    </location>
</feature>
<evidence type="ECO:0000256" key="3">
    <source>
        <dbReference type="ARBA" id="ARBA00022692"/>
    </source>
</evidence>
<evidence type="ECO:0000256" key="4">
    <source>
        <dbReference type="ARBA" id="ARBA00022989"/>
    </source>
</evidence>
<feature type="transmembrane region" description="Helical" evidence="8">
    <location>
        <begin position="134"/>
        <end position="152"/>
    </location>
</feature>
<dbReference type="EMBL" id="UPPP01000067">
    <property type="protein sequence ID" value="VBB06769.1"/>
    <property type="molecule type" value="Genomic_DNA"/>
</dbReference>
<keyword evidence="11" id="KW-1185">Reference proteome</keyword>
<feature type="domain" description="NADH:quinone oxidoreductase/Mrp antiporter transmembrane" evidence="9">
    <location>
        <begin position="132"/>
        <end position="413"/>
    </location>
</feature>